<comment type="caution">
    <text evidence="1">The sequence shown here is derived from an EMBL/GenBank/DDBJ whole genome shotgun (WGS) entry which is preliminary data.</text>
</comment>
<evidence type="ECO:0000313" key="1">
    <source>
        <dbReference type="EMBL" id="CAG4890153.1"/>
    </source>
</evidence>
<sequence>MDHLDDKELETIALLLSGDRLHRFLALTGSTRAAIALHQQTLRLGGSLMSVTAVLEIALRNAVCDRLALYFQTENWLLKPPTVFAWRDEERGRIEMAIRAAQRAHYAKLDASQKRQLDEVAFRRGAPAGISHEHRSNARQKAIRVPAGQVIAQLTLYFWKRLFSPDYDHTLWKPALKRLFPGKEVTRAAVASNLESIYQTRNRIAHHEPVYGNRLDDALGAIDFIAAQLGTARSDGRTPLGKMLEKERSVLGDQAAALRGRIDALRSSGGTQTGLARSAALVNESA</sequence>
<dbReference type="EMBL" id="CAJQZC010000002">
    <property type="protein sequence ID" value="CAG4890153.1"/>
    <property type="molecule type" value="Genomic_DNA"/>
</dbReference>
<dbReference type="RefSeq" id="WP_228875060.1">
    <property type="nucleotide sequence ID" value="NZ_CAJQYX010000003.1"/>
</dbReference>
<accession>A0A9N8X084</accession>
<dbReference type="AlphaFoldDB" id="A0A9N8X084"/>
<proteinExistence type="predicted"/>
<evidence type="ECO:0000313" key="2">
    <source>
        <dbReference type="Proteomes" id="UP000789704"/>
    </source>
</evidence>
<dbReference type="Proteomes" id="UP000789704">
    <property type="component" value="Unassembled WGS sequence"/>
</dbReference>
<dbReference type="Pfam" id="PF07751">
    <property type="entry name" value="Abi_2"/>
    <property type="match status" value="1"/>
</dbReference>
<name>A0A9N8X084_9BURK</name>
<dbReference type="InterPro" id="IPR011664">
    <property type="entry name" value="Abi_system_AbiD/AbiF-like"/>
</dbReference>
<organism evidence="1 2">
    <name type="scientific">Paraburkholderia saeva</name>
    <dbReference type="NCBI Taxonomy" id="2777537"/>
    <lineage>
        <taxon>Bacteria</taxon>
        <taxon>Pseudomonadati</taxon>
        <taxon>Pseudomonadota</taxon>
        <taxon>Betaproteobacteria</taxon>
        <taxon>Burkholderiales</taxon>
        <taxon>Burkholderiaceae</taxon>
        <taxon>Paraburkholderia</taxon>
    </lineage>
</organism>
<protein>
    <recommendedName>
        <fullName evidence="3">Abi-like protein</fullName>
    </recommendedName>
</protein>
<evidence type="ECO:0008006" key="3">
    <source>
        <dbReference type="Google" id="ProtNLM"/>
    </source>
</evidence>
<keyword evidence="2" id="KW-1185">Reference proteome</keyword>
<reference evidence="1" key="1">
    <citation type="submission" date="2021-04" db="EMBL/GenBank/DDBJ databases">
        <authorList>
            <person name="Vanwijnsberghe S."/>
        </authorList>
    </citation>
    <scope>NUCLEOTIDE SEQUENCE</scope>
    <source>
        <strain evidence="1">LMG 31841</strain>
    </source>
</reference>
<gene>
    <name evidence="1" type="ORF">LMG31841_01022</name>
</gene>